<evidence type="ECO:0000313" key="1">
    <source>
        <dbReference type="EMBL" id="CBL17865.1"/>
    </source>
</evidence>
<dbReference type="AlphaFoldDB" id="D4LE20"/>
<dbReference type="BioCyc" id="RCHA213810:RUM_RS08785-MONOMER"/>
<dbReference type="RefSeq" id="WP_015558771.1">
    <property type="nucleotide sequence ID" value="NC_021039.1"/>
</dbReference>
<evidence type="ECO:0008006" key="3">
    <source>
        <dbReference type="Google" id="ProtNLM"/>
    </source>
</evidence>
<gene>
    <name evidence="1" type="ordered locus">RUM_18110</name>
</gene>
<dbReference type="EMBL" id="FP929052">
    <property type="protein sequence ID" value="CBL17865.1"/>
    <property type="molecule type" value="Genomic_DNA"/>
</dbReference>
<keyword evidence="2" id="KW-1185">Reference proteome</keyword>
<sequence>MNEYADILYHPHHVSTRRQPMSMHERAAQFASFKALTGYEDGIDEAARYVEHKLELTEDRRNRLDACLQILRDAGCDVQIRVLAFHPDPQKQGGVYLPYTGVLRRIDEVARQLLFRDGTVISLDTVYDMQGEVFPDAL</sequence>
<dbReference type="HOGENOM" id="CLU_131538_1_0_9"/>
<organism evidence="1 2">
    <name type="scientific">Ruminococcus champanellensis (strain DSM 18848 / JCM 17042 / KCTC 15320 / 18P13)</name>
    <dbReference type="NCBI Taxonomy" id="213810"/>
    <lineage>
        <taxon>Bacteria</taxon>
        <taxon>Bacillati</taxon>
        <taxon>Bacillota</taxon>
        <taxon>Clostridia</taxon>
        <taxon>Eubacteriales</taxon>
        <taxon>Oscillospiraceae</taxon>
        <taxon>Ruminococcus</taxon>
    </lineage>
</organism>
<evidence type="ECO:0000313" key="2">
    <source>
        <dbReference type="Proteomes" id="UP000007054"/>
    </source>
</evidence>
<dbReference type="Proteomes" id="UP000007054">
    <property type="component" value="Chromosome"/>
</dbReference>
<protein>
    <recommendedName>
        <fullName evidence="3">YolD-like protein</fullName>
    </recommendedName>
</protein>
<proteinExistence type="predicted"/>
<dbReference type="GeneID" id="83156490"/>
<dbReference type="OrthoDB" id="361760at2"/>
<name>D4LE20_RUMC1</name>
<accession>D4LE20</accession>
<reference evidence="1" key="2">
    <citation type="submission" date="2010-03" db="EMBL/GenBank/DDBJ databases">
        <authorList>
            <person name="Pajon A."/>
        </authorList>
    </citation>
    <scope>NUCLEOTIDE SEQUENCE</scope>
    <source>
        <strain evidence="1">Type strain: 18P13</strain>
    </source>
</reference>
<dbReference type="PATRIC" id="fig|213810.4.peg.1707"/>
<dbReference type="STRING" id="213810.RUM_18110"/>
<reference evidence="1" key="1">
    <citation type="submission" date="2010-03" db="EMBL/GenBank/DDBJ databases">
        <title>The genome sequence of Ruminococcus sp. 18P13.</title>
        <authorList>
            <consortium name="metaHIT consortium -- http://www.metahit.eu/"/>
            <person name="Pajon A."/>
            <person name="Turner K."/>
            <person name="Parkhill J."/>
            <person name="Bernalier A."/>
        </authorList>
    </citation>
    <scope>NUCLEOTIDE SEQUENCE [LARGE SCALE GENOMIC DNA]</scope>
    <source>
        <strain evidence="1">Type strain: 18P13</strain>
    </source>
</reference>
<dbReference type="KEGG" id="rch:RUM_18110"/>